<evidence type="ECO:0000313" key="4">
    <source>
        <dbReference type="Proteomes" id="UP000249547"/>
    </source>
</evidence>
<dbReference type="InterPro" id="IPR051172">
    <property type="entry name" value="Chlamydia_OmcB"/>
</dbReference>
<name>A0A327QY58_9BACT</name>
<feature type="domain" description="DUF11" evidence="2">
    <location>
        <begin position="221"/>
        <end position="333"/>
    </location>
</feature>
<dbReference type="InterPro" id="IPR001434">
    <property type="entry name" value="OmcB-like_DUF11"/>
</dbReference>
<keyword evidence="1" id="KW-0732">Signal</keyword>
<organism evidence="3 4">
    <name type="scientific">Chitinophaga skermanii</name>
    <dbReference type="NCBI Taxonomy" id="331697"/>
    <lineage>
        <taxon>Bacteria</taxon>
        <taxon>Pseudomonadati</taxon>
        <taxon>Bacteroidota</taxon>
        <taxon>Chitinophagia</taxon>
        <taxon>Chitinophagales</taxon>
        <taxon>Chitinophagaceae</taxon>
        <taxon>Chitinophaga</taxon>
    </lineage>
</organism>
<feature type="domain" description="DUF11" evidence="2">
    <location>
        <begin position="1297"/>
        <end position="1408"/>
    </location>
</feature>
<feature type="domain" description="DUF11" evidence="2">
    <location>
        <begin position="1415"/>
        <end position="1525"/>
    </location>
</feature>
<feature type="non-terminal residue" evidence="3">
    <location>
        <position position="1634"/>
    </location>
</feature>
<feature type="domain" description="DUF11" evidence="2">
    <location>
        <begin position="580"/>
        <end position="692"/>
    </location>
</feature>
<feature type="domain" description="DUF11" evidence="2">
    <location>
        <begin position="817"/>
        <end position="931"/>
    </location>
</feature>
<accession>A0A327QY58</accession>
<feature type="domain" description="DUF11" evidence="2">
    <location>
        <begin position="459"/>
        <end position="571"/>
    </location>
</feature>
<dbReference type="Proteomes" id="UP000249547">
    <property type="component" value="Unassembled WGS sequence"/>
</dbReference>
<keyword evidence="4" id="KW-1185">Reference proteome</keyword>
<evidence type="ECO:0000313" key="3">
    <source>
        <dbReference type="EMBL" id="RAJ08678.1"/>
    </source>
</evidence>
<dbReference type="OrthoDB" id="9816593at2"/>
<evidence type="ECO:0000259" key="2">
    <source>
        <dbReference type="Pfam" id="PF01345"/>
    </source>
</evidence>
<sequence>MKIAIPSKILLLCLLVFGTASALRAQTKYGPYKNTTGAKGTATVNNTAVSDISNVTVNFPAIGLAKAATISGLKSNGTYDVTYTFRVKNYGSAALTGIQVRDTLTNTFPSPLTYSITSITATNGLAATTVANFDGTAAKPGLLNAASSTLAAGATATITVVVNVNAGLNFGTRNNTATAFGNTDNGTVIDVSTNGTDPDADGDGFAFDDATPTPVTINRPDIAITKTVNNATPDVGTNVTFTITAKNEGGDVNAFWVQEVLPSGYEYVTNNPSSGTSYSMGEWYIPNLAAGASKTLTISAKVLASGNYENTAYLKNASTIGDNNATNDTGRISVVPVPVADVSVSKTTTNATPDVGDNATFTITAKNYGLSTAENVSVTESIPAGLTFVSATVSKGTYTGTTWSIGSLAKDEEVTMTFVAKVLGNSTYMNRVDITTSTKESSTTNNAASSTLTPVPVADLAVTKTIDNLTPEVNSDVNFVVTVTNNGLSNATGVIVKDTLMSGYDVVGTIPSKGTYTRSTGTWNIGNLSVGESVTLTIPATVKPSGIYTNTAYVSGNEKDNDVTNNKASAAPTAVIPVADVKISKTVDSTTIDAGNELVFTLTATNDGLSTAHNVVVTDTLPAGYTFVSSTPTNAYNATTGIWAIDSLESGASAELKIRATVKPAGEYLNKAMISATEKDPVLHNNRDSVSVTVVPVVDVAVQKSVNNTTPDVGATVRFTIAATNNGPSTATVVSVEDALPSGYTFVSATASKGAYTAGVWSIGTLTNGETATLTVDATVNPTGDYKNAAQIFVTEKQTNLVNDTASVTPVPVPVTDLAITKTIINATPDAGATITFTLTATNNGPSDATGVKVVDTLLSGYTFLGNTATTGASSYNATTGIWTINSLPSGTSETLTIVATVNPTGDYNNSAIISGNEKESDTTNNKAVITTPVVRPIADLEIVKTVDSTTADAGSEVNFTLTAINHGVSTATNVVVNDVLPTGFTFVSSTSNNYDVSTGVWTIGTLAKDATASITVKALVNASGTYVNTATITATEHDPVTTNNTSSVTVTRVPLVDVAVVKTVNNSTPDVGKNVTFTIKATNAGPSTATNTVVNDALPTGYSLVSATPTAGTYTAGVWTIGTLAKDAEETLTIVATVNATGSYTNTATISATEKEIVTSNNTSSVTPVPVPVAELSIVKTIDNATPDAGSEVVFTVNVTNAGPSTATGVKVTEQLKSGYTYKSSTVTAGTYDAATGIWNIGTQNINITNTLTITAVVNPTGDYSNSAVVEGNEKDTDGSDDESTITTPTVRPIADVAVVKTVDHATADAGSEVNFTLTASNNGVSTATNVVVNDALPSGFTFVSSNSSNYDASTGVWTIGTLANDATASITIKAIVNASGTYVNTATISATEHDPVTTNNTSSVTVTRVPLVDVAVVKTVNNSTPDVGKNVTFTIKATNAGPSDATNTAVNDALPTGYTLVSATPTVGTYTAGVWTIGTLAKDAEETLTVVATVNATGIYTNTATISATEKEIVTNNNTSSVTPVPVPVAELSIVKTIDNATPDAGSEVMFTVNVTNAGPSTATGVTVTEQLKSGYTYKSSTVTAGTYDAATGIWNIGTQSINVTNTLTITAIVNPTGDYNNSASVSGNEKD</sequence>
<dbReference type="Gene3D" id="2.60.40.10">
    <property type="entry name" value="Immunoglobulins"/>
    <property type="match status" value="7"/>
</dbReference>
<dbReference type="Gene3D" id="2.60.40.1170">
    <property type="entry name" value="Mu homology domain, subdomain B"/>
    <property type="match status" value="3"/>
</dbReference>
<dbReference type="PANTHER" id="PTHR34819:SF3">
    <property type="entry name" value="CELL SURFACE PROTEIN"/>
    <property type="match status" value="1"/>
</dbReference>
<feature type="domain" description="DUF11" evidence="2">
    <location>
        <begin position="1534"/>
        <end position="1634"/>
    </location>
</feature>
<feature type="domain" description="DUF11" evidence="2">
    <location>
        <begin position="1177"/>
        <end position="1288"/>
    </location>
</feature>
<feature type="signal peptide" evidence="1">
    <location>
        <begin position="1"/>
        <end position="25"/>
    </location>
</feature>
<proteinExistence type="predicted"/>
<dbReference type="PANTHER" id="PTHR34819">
    <property type="entry name" value="LARGE CYSTEINE-RICH PERIPLASMIC PROTEIN OMCB"/>
    <property type="match status" value="1"/>
</dbReference>
<dbReference type="InterPro" id="IPR013783">
    <property type="entry name" value="Ig-like_fold"/>
</dbReference>
<comment type="caution">
    <text evidence="3">The sequence shown here is derived from an EMBL/GenBank/DDBJ whole genome shotgun (WGS) entry which is preliminary data.</text>
</comment>
<feature type="domain" description="DUF11" evidence="2">
    <location>
        <begin position="699"/>
        <end position="809"/>
    </location>
</feature>
<dbReference type="NCBIfam" id="TIGR01451">
    <property type="entry name" value="B_ant_repeat"/>
    <property type="match status" value="12"/>
</dbReference>
<dbReference type="EMBL" id="QLLL01000002">
    <property type="protein sequence ID" value="RAJ08678.1"/>
    <property type="molecule type" value="Genomic_DNA"/>
</dbReference>
<reference evidence="3 4" key="1">
    <citation type="submission" date="2018-06" db="EMBL/GenBank/DDBJ databases">
        <title>Genomic Encyclopedia of Archaeal and Bacterial Type Strains, Phase II (KMG-II): from individual species to whole genera.</title>
        <authorList>
            <person name="Goeker M."/>
        </authorList>
    </citation>
    <scope>NUCLEOTIDE SEQUENCE [LARGE SCALE GENOMIC DNA]</scope>
    <source>
        <strain evidence="3 4">DSM 23857</strain>
    </source>
</reference>
<dbReference type="InterPro" id="IPR047589">
    <property type="entry name" value="DUF11_rpt"/>
</dbReference>
<protein>
    <submittedName>
        <fullName evidence="3">Putative repeat protein (TIGR01451 family)</fullName>
    </submittedName>
</protein>
<feature type="domain" description="DUF11" evidence="2">
    <location>
        <begin position="341"/>
        <end position="452"/>
    </location>
</feature>
<dbReference type="Pfam" id="PF01345">
    <property type="entry name" value="DUF11"/>
    <property type="match status" value="12"/>
</dbReference>
<dbReference type="RefSeq" id="WP_158538551.1">
    <property type="nucleotide sequence ID" value="NZ_QLLL01000002.1"/>
</dbReference>
<gene>
    <name evidence="3" type="ORF">LX64_01332</name>
</gene>
<feature type="domain" description="DUF11" evidence="2">
    <location>
        <begin position="1058"/>
        <end position="1168"/>
    </location>
</feature>
<evidence type="ECO:0000256" key="1">
    <source>
        <dbReference type="SAM" id="SignalP"/>
    </source>
</evidence>
<feature type="chain" id="PRO_5016300503" evidence="1">
    <location>
        <begin position="26"/>
        <end position="1634"/>
    </location>
</feature>
<feature type="domain" description="DUF11" evidence="2">
    <location>
        <begin position="940"/>
        <end position="1051"/>
    </location>
</feature>